<reference evidence="2" key="1">
    <citation type="submission" date="2015-06" db="UniProtKB">
        <authorList>
            <consortium name="EnsemblPlants"/>
        </authorList>
    </citation>
    <scope>IDENTIFICATION</scope>
</reference>
<feature type="region of interest" description="Disordered" evidence="1">
    <location>
        <begin position="1"/>
        <end position="36"/>
    </location>
</feature>
<evidence type="ECO:0000256" key="1">
    <source>
        <dbReference type="SAM" id="MobiDB-lite"/>
    </source>
</evidence>
<accession>I1PRX8</accession>
<proteinExistence type="predicted"/>
<organism evidence="2 3">
    <name type="scientific">Oryza glaberrima</name>
    <name type="common">African rice</name>
    <dbReference type="NCBI Taxonomy" id="4538"/>
    <lineage>
        <taxon>Eukaryota</taxon>
        <taxon>Viridiplantae</taxon>
        <taxon>Streptophyta</taxon>
        <taxon>Embryophyta</taxon>
        <taxon>Tracheophyta</taxon>
        <taxon>Spermatophyta</taxon>
        <taxon>Magnoliopsida</taxon>
        <taxon>Liliopsida</taxon>
        <taxon>Poales</taxon>
        <taxon>Poaceae</taxon>
        <taxon>BOP clade</taxon>
        <taxon>Oryzoideae</taxon>
        <taxon>Oryzeae</taxon>
        <taxon>Oryzinae</taxon>
        <taxon>Oryza</taxon>
    </lineage>
</organism>
<dbReference type="AlphaFoldDB" id="I1PRX8"/>
<dbReference type="EnsemblPlants" id="ORGLA05G0012600.1">
    <property type="protein sequence ID" value="ORGLA05G0012600.1"/>
    <property type="gene ID" value="ORGLA05G0012600"/>
</dbReference>
<keyword evidence="3" id="KW-1185">Reference proteome</keyword>
<protein>
    <submittedName>
        <fullName evidence="2">Uncharacterized protein</fullName>
    </submittedName>
</protein>
<reference evidence="2 3" key="2">
    <citation type="submission" date="2018-04" db="EMBL/GenBank/DDBJ databases">
        <title>OglaRS2 (Oryza glaberrima Reference Sequence Version 2).</title>
        <authorList>
            <person name="Zhang J."/>
            <person name="Kudrna D."/>
            <person name="Lee S."/>
            <person name="Talag J."/>
            <person name="Rajasekar S."/>
            <person name="Wing R.A."/>
        </authorList>
    </citation>
    <scope>NUCLEOTIDE SEQUENCE [LARGE SCALE GENOMIC DNA]</scope>
    <source>
        <strain evidence="2 3">cv. IRGC 96717</strain>
    </source>
</reference>
<dbReference type="Gramene" id="ORGLA05G0012600.1">
    <property type="protein sequence ID" value="ORGLA05G0012600.1"/>
    <property type="gene ID" value="ORGLA05G0012600"/>
</dbReference>
<dbReference type="Proteomes" id="UP000007306">
    <property type="component" value="Chromosome 5"/>
</dbReference>
<evidence type="ECO:0000313" key="3">
    <source>
        <dbReference type="Proteomes" id="UP000007306"/>
    </source>
</evidence>
<name>I1PRX8_ORYGL</name>
<sequence>RRRRHRWPATRGEAPSPEGPPPPPLSSPAPSRRGFL</sequence>
<evidence type="ECO:0000313" key="2">
    <source>
        <dbReference type="EnsemblPlants" id="ORGLA05G0012600.1"/>
    </source>
</evidence>
<dbReference type="HOGENOM" id="CLU_3362361_0_0_1"/>
<feature type="compositionally biased region" description="Pro residues" evidence="1">
    <location>
        <begin position="17"/>
        <end position="27"/>
    </location>
</feature>